<dbReference type="Proteomes" id="UP000016088">
    <property type="component" value="Unassembled WGS sequence"/>
</dbReference>
<evidence type="ECO:0000256" key="3">
    <source>
        <dbReference type="ARBA" id="ARBA00025740"/>
    </source>
</evidence>
<evidence type="ECO:0000313" key="4">
    <source>
        <dbReference type="EMBL" id="EPX71428.1"/>
    </source>
</evidence>
<dbReference type="PANTHER" id="PTHR11227">
    <property type="entry name" value="WD-REPEAT PROTEIN INTERACTING WITH PHOSPHOINOSIDES WIPI -RELATED"/>
    <property type="match status" value="1"/>
</dbReference>
<accession>S9PVA3</accession>
<comment type="similarity">
    <text evidence="3">Belongs to the WD repeat PROPPIN family.</text>
</comment>
<dbReference type="OMA" id="ATWGGMF"/>
<dbReference type="Pfam" id="PF21032">
    <property type="entry name" value="PROPPIN"/>
    <property type="match status" value="2"/>
</dbReference>
<dbReference type="GO" id="GO:0000329">
    <property type="term" value="C:fungal-type vacuole membrane"/>
    <property type="evidence" value="ECO:0007669"/>
    <property type="project" value="EnsemblFungi"/>
</dbReference>
<sequence length="379" mass="41427">MASNKSHLLFCDFNQDSNLLSVGTYDGYKIYNCDPFGKCFYKLQGATSIVEMLFSTSLVALVEKEDGNNRKLKLVNTKKGTTICELTFPTPLLSVKLNRKRLLAVLEEQIYVYDISNMLLLHTIETCGNLFSVCSLSPNSANCYLAYPDTETKDTRPEQDASSAALANSTVSGRVIIWDAALCKEVTTIQAHKDPLSILEFNADGTLLATASENGRIIRVYSIPSGERLYQFRRGSLPAQIYSIAFHPDSTLLAVSSSTQTVHIYRLSNHSSPSKPQPAPLSVTQPRRESLFRRSSRSIVGTVGGYLPQSVSGMLDPERDFAFAHVPGDKVSSTVAFSSENPGINVATFDGNLYAFRINTSSGGECSLINHFSIGLSAT</sequence>
<dbReference type="GO" id="GO:0005768">
    <property type="term" value="C:endosome"/>
    <property type="evidence" value="ECO:0007669"/>
    <property type="project" value="EnsemblFungi"/>
</dbReference>
<gene>
    <name evidence="4" type="ORF">SOCG_01646</name>
</gene>
<reference evidence="4 5" key="1">
    <citation type="journal article" date="2011" name="Science">
        <title>Comparative functional genomics of the fission yeasts.</title>
        <authorList>
            <person name="Rhind N."/>
            <person name="Chen Z."/>
            <person name="Yassour M."/>
            <person name="Thompson D.A."/>
            <person name="Haas B.J."/>
            <person name="Habib N."/>
            <person name="Wapinski I."/>
            <person name="Roy S."/>
            <person name="Lin M.F."/>
            <person name="Heiman D.I."/>
            <person name="Young S.K."/>
            <person name="Furuya K."/>
            <person name="Guo Y."/>
            <person name="Pidoux A."/>
            <person name="Chen H.M."/>
            <person name="Robbertse B."/>
            <person name="Goldberg J.M."/>
            <person name="Aoki K."/>
            <person name="Bayne E.H."/>
            <person name="Berlin A.M."/>
            <person name="Desjardins C.A."/>
            <person name="Dobbs E."/>
            <person name="Dukaj L."/>
            <person name="Fan L."/>
            <person name="FitzGerald M.G."/>
            <person name="French C."/>
            <person name="Gujja S."/>
            <person name="Hansen K."/>
            <person name="Keifenheim D."/>
            <person name="Levin J.Z."/>
            <person name="Mosher R.A."/>
            <person name="Mueller C.A."/>
            <person name="Pfiffner J."/>
            <person name="Priest M."/>
            <person name="Russ C."/>
            <person name="Smialowska A."/>
            <person name="Swoboda P."/>
            <person name="Sykes S.M."/>
            <person name="Vaughn M."/>
            <person name="Vengrova S."/>
            <person name="Yoder R."/>
            <person name="Zeng Q."/>
            <person name="Allshire R."/>
            <person name="Baulcombe D."/>
            <person name="Birren B.W."/>
            <person name="Brown W."/>
            <person name="Ekwall K."/>
            <person name="Kellis M."/>
            <person name="Leatherwood J."/>
            <person name="Levin H."/>
            <person name="Margalit H."/>
            <person name="Martienssen R."/>
            <person name="Nieduszynski C.A."/>
            <person name="Spatafora J.W."/>
            <person name="Friedman N."/>
            <person name="Dalgaard J.Z."/>
            <person name="Baumann P."/>
            <person name="Niki H."/>
            <person name="Regev A."/>
            <person name="Nusbaum C."/>
        </authorList>
    </citation>
    <scope>NUCLEOTIDE SEQUENCE [LARGE SCALE GENOMIC DNA]</scope>
    <source>
        <strain evidence="5">yFS286</strain>
    </source>
</reference>
<organism evidence="4 5">
    <name type="scientific">Schizosaccharomyces octosporus (strain yFS286)</name>
    <name type="common">Fission yeast</name>
    <name type="synonym">Octosporomyces octosporus</name>
    <dbReference type="NCBI Taxonomy" id="483514"/>
    <lineage>
        <taxon>Eukaryota</taxon>
        <taxon>Fungi</taxon>
        <taxon>Dikarya</taxon>
        <taxon>Ascomycota</taxon>
        <taxon>Taphrinomycotina</taxon>
        <taxon>Schizosaccharomycetes</taxon>
        <taxon>Schizosaccharomycetales</taxon>
        <taxon>Schizosaccharomycetaceae</taxon>
        <taxon>Schizosaccharomyces</taxon>
    </lineage>
</organism>
<dbReference type="GO" id="GO:0000407">
    <property type="term" value="C:phagophore assembly site"/>
    <property type="evidence" value="ECO:0007669"/>
    <property type="project" value="EnsemblFungi"/>
</dbReference>
<dbReference type="EMBL" id="KE503208">
    <property type="protein sequence ID" value="EPX71428.1"/>
    <property type="molecule type" value="Genomic_DNA"/>
</dbReference>
<dbReference type="Gene3D" id="2.130.10.10">
    <property type="entry name" value="YVTN repeat-like/Quinoprotein amine dehydrogenase"/>
    <property type="match status" value="1"/>
</dbReference>
<keyword evidence="1" id="KW-0853">WD repeat</keyword>
<dbReference type="InterPro" id="IPR036322">
    <property type="entry name" value="WD40_repeat_dom_sf"/>
</dbReference>
<evidence type="ECO:0000256" key="1">
    <source>
        <dbReference type="ARBA" id="ARBA00022574"/>
    </source>
</evidence>
<name>S9PVA3_SCHOY</name>
<proteinExistence type="inferred from homology"/>
<dbReference type="VEuPathDB" id="FungiDB:SOCG_01646"/>
<evidence type="ECO:0000313" key="5">
    <source>
        <dbReference type="Proteomes" id="UP000016088"/>
    </source>
</evidence>
<dbReference type="GO" id="GO:0016236">
    <property type="term" value="P:macroautophagy"/>
    <property type="evidence" value="ECO:0007669"/>
    <property type="project" value="EnsemblFungi"/>
</dbReference>
<dbReference type="InterPro" id="IPR015943">
    <property type="entry name" value="WD40/YVTN_repeat-like_dom_sf"/>
</dbReference>
<dbReference type="InterPro" id="IPR001680">
    <property type="entry name" value="WD40_rpt"/>
</dbReference>
<evidence type="ECO:0000256" key="2">
    <source>
        <dbReference type="ARBA" id="ARBA00022737"/>
    </source>
</evidence>
<dbReference type="SMART" id="SM00320">
    <property type="entry name" value="WD40"/>
    <property type="match status" value="2"/>
</dbReference>
<dbReference type="RefSeq" id="XP_013020053.1">
    <property type="nucleotide sequence ID" value="XM_013164599.1"/>
</dbReference>
<dbReference type="OrthoDB" id="1667587at2759"/>
<dbReference type="eggNOG" id="KOG2110">
    <property type="taxonomic scope" value="Eukaryota"/>
</dbReference>
<keyword evidence="2" id="KW-0677">Repeat</keyword>
<dbReference type="InterPro" id="IPR048720">
    <property type="entry name" value="PROPPIN"/>
</dbReference>
<dbReference type="SUPFAM" id="SSF50978">
    <property type="entry name" value="WD40 repeat-like"/>
    <property type="match status" value="1"/>
</dbReference>
<keyword evidence="5" id="KW-1185">Reference proteome</keyword>
<dbReference type="GeneID" id="25030626"/>
<dbReference type="AlphaFoldDB" id="S9PVA3"/>
<dbReference type="HOGENOM" id="CLU_025895_5_2_1"/>
<protein>
    <submittedName>
        <fullName evidence="4">WD repeat protein</fullName>
    </submittedName>
</protein>